<dbReference type="Pfam" id="PF04969">
    <property type="entry name" value="CS"/>
    <property type="match status" value="1"/>
</dbReference>
<dbReference type="InterPro" id="IPR007052">
    <property type="entry name" value="CS_dom"/>
</dbReference>
<evidence type="ECO:0000313" key="9">
    <source>
        <dbReference type="EMBL" id="KAI6658004.1"/>
    </source>
</evidence>
<dbReference type="Pfam" id="PF14050">
    <property type="entry name" value="Nudc_N"/>
    <property type="match status" value="1"/>
</dbReference>
<feature type="domain" description="CS" evidence="8">
    <location>
        <begin position="159"/>
        <end position="247"/>
    </location>
</feature>
<dbReference type="PROSITE" id="PS51203">
    <property type="entry name" value="CS"/>
    <property type="match status" value="1"/>
</dbReference>
<dbReference type="CDD" id="cd06467">
    <property type="entry name" value="p23_NUDC_like"/>
    <property type="match status" value="1"/>
</dbReference>
<keyword evidence="5" id="KW-0597">Phosphoprotein</keyword>
<dbReference type="InterPro" id="IPR008978">
    <property type="entry name" value="HSP20-like_chaperone"/>
</dbReference>
<evidence type="ECO:0000259" key="8">
    <source>
        <dbReference type="PROSITE" id="PS51203"/>
    </source>
</evidence>
<dbReference type="FunFam" id="2.60.40.790:FF:000001">
    <property type="entry name" value="Nuclear migration protein nudC"/>
    <property type="match status" value="1"/>
</dbReference>
<dbReference type="GO" id="GO:0005737">
    <property type="term" value="C:cytoplasm"/>
    <property type="evidence" value="ECO:0007669"/>
    <property type="project" value="UniProtKB-SubCell"/>
</dbReference>
<organism evidence="9 10">
    <name type="scientific">Oopsacas minuta</name>
    <dbReference type="NCBI Taxonomy" id="111878"/>
    <lineage>
        <taxon>Eukaryota</taxon>
        <taxon>Metazoa</taxon>
        <taxon>Porifera</taxon>
        <taxon>Hexactinellida</taxon>
        <taxon>Hexasterophora</taxon>
        <taxon>Lyssacinosida</taxon>
        <taxon>Leucopsacidae</taxon>
        <taxon>Oopsacas</taxon>
    </lineage>
</organism>
<dbReference type="EMBL" id="JAKMXF010000110">
    <property type="protein sequence ID" value="KAI6658004.1"/>
    <property type="molecule type" value="Genomic_DNA"/>
</dbReference>
<feature type="region of interest" description="Disordered" evidence="7">
    <location>
        <begin position="71"/>
        <end position="163"/>
    </location>
</feature>
<evidence type="ECO:0000256" key="7">
    <source>
        <dbReference type="SAM" id="MobiDB-lite"/>
    </source>
</evidence>
<evidence type="ECO:0000256" key="3">
    <source>
        <dbReference type="ARBA" id="ARBA00017641"/>
    </source>
</evidence>
<dbReference type="Gene3D" id="2.60.40.790">
    <property type="match status" value="1"/>
</dbReference>
<feature type="compositionally biased region" description="Basic and acidic residues" evidence="7">
    <location>
        <begin position="71"/>
        <end position="113"/>
    </location>
</feature>
<dbReference type="PANTHER" id="PTHR12356">
    <property type="entry name" value="NUCLEAR MOVEMENT PROTEIN NUDC"/>
    <property type="match status" value="1"/>
</dbReference>
<evidence type="ECO:0000256" key="1">
    <source>
        <dbReference type="ARBA" id="ARBA00004496"/>
    </source>
</evidence>
<protein>
    <recommendedName>
        <fullName evidence="3">Nuclear migration protein nudC</fullName>
    </recommendedName>
    <alternativeName>
        <fullName evidence="6">Nuclear distribution protein C homolog</fullName>
    </alternativeName>
</protein>
<gene>
    <name evidence="9" type="ORF">LOD99_15719</name>
</gene>
<reference evidence="9 10" key="1">
    <citation type="journal article" date="2023" name="BMC Biol.">
        <title>The compact genome of the sponge Oopsacas minuta (Hexactinellida) is lacking key metazoan core genes.</title>
        <authorList>
            <person name="Santini S."/>
            <person name="Schenkelaars Q."/>
            <person name="Jourda C."/>
            <person name="Duchesne M."/>
            <person name="Belahbib H."/>
            <person name="Rocher C."/>
            <person name="Selva M."/>
            <person name="Riesgo A."/>
            <person name="Vervoort M."/>
            <person name="Leys S.P."/>
            <person name="Kodjabachian L."/>
            <person name="Le Bivic A."/>
            <person name="Borchiellini C."/>
            <person name="Claverie J.M."/>
            <person name="Renard E."/>
        </authorList>
    </citation>
    <scope>NUCLEOTIDE SEQUENCE [LARGE SCALE GENOMIC DNA]</scope>
    <source>
        <strain evidence="9">SPO-2</strain>
    </source>
</reference>
<sequence length="320" mass="36825">MEDPMEKYDGILMTIAQQHGQGGIEALLDTFFGFLRRKTDFFQGAQNLPTVEQIITKSLRKEFKIFKDEKDRENQEKFKKEEKLRKAKEEKDKLEQKSKVREVTDEEAKRIESGETVTPPPVKAKDNPETETDSKSDGEVEKDEDDDPNKLKPNAGNGADYDTHSWTQTLVDIEIKVHLVGKVRSSDVTVKFGVESLFIQIRGQPPVINGDLQKRIMPDDCGWLIDDNMLVLQMEKKNKSEWWSKLVTTDQEINTKKVTPENSRLSDLDGETRGVVEKMMYDQHRREQGLPTSEEQQKQDILKKIMEKNPGMDFSGAKFT</sequence>
<dbReference type="PANTHER" id="PTHR12356:SF3">
    <property type="entry name" value="NUCLEAR MIGRATION PROTEIN NUDC"/>
    <property type="match status" value="1"/>
</dbReference>
<comment type="caution">
    <text evidence="9">The sequence shown here is derived from an EMBL/GenBank/DDBJ whole genome shotgun (WGS) entry which is preliminary data.</text>
</comment>
<dbReference type="GO" id="GO:0006457">
    <property type="term" value="P:protein folding"/>
    <property type="evidence" value="ECO:0007669"/>
    <property type="project" value="TreeGrafter"/>
</dbReference>
<evidence type="ECO:0000256" key="2">
    <source>
        <dbReference type="ARBA" id="ARBA00010513"/>
    </source>
</evidence>
<dbReference type="SUPFAM" id="SSF49764">
    <property type="entry name" value="HSP20-like chaperones"/>
    <property type="match status" value="1"/>
</dbReference>
<keyword evidence="10" id="KW-1185">Reference proteome</keyword>
<comment type="subcellular location">
    <subcellularLocation>
        <location evidence="1">Cytoplasm</location>
    </subcellularLocation>
</comment>
<proteinExistence type="inferred from homology"/>
<comment type="similarity">
    <text evidence="2">Belongs to the nudC family.</text>
</comment>
<evidence type="ECO:0000313" key="10">
    <source>
        <dbReference type="Proteomes" id="UP001165289"/>
    </source>
</evidence>
<keyword evidence="4" id="KW-0963">Cytoplasm</keyword>
<dbReference type="Proteomes" id="UP001165289">
    <property type="component" value="Unassembled WGS sequence"/>
</dbReference>
<evidence type="ECO:0000256" key="4">
    <source>
        <dbReference type="ARBA" id="ARBA00022490"/>
    </source>
</evidence>
<dbReference type="AlphaFoldDB" id="A0AAV7KA29"/>
<dbReference type="InterPro" id="IPR037898">
    <property type="entry name" value="NudC_fam"/>
</dbReference>
<evidence type="ECO:0000256" key="5">
    <source>
        <dbReference type="ARBA" id="ARBA00022553"/>
    </source>
</evidence>
<feature type="compositionally biased region" description="Basic and acidic residues" evidence="7">
    <location>
        <begin position="123"/>
        <end position="139"/>
    </location>
</feature>
<dbReference type="InterPro" id="IPR025934">
    <property type="entry name" value="NudC_N_dom"/>
</dbReference>
<name>A0AAV7KA29_9METZ</name>
<accession>A0AAV7KA29</accession>
<dbReference type="GO" id="GO:0051082">
    <property type="term" value="F:unfolded protein binding"/>
    <property type="evidence" value="ECO:0007669"/>
    <property type="project" value="TreeGrafter"/>
</dbReference>
<evidence type="ECO:0000256" key="6">
    <source>
        <dbReference type="ARBA" id="ARBA00030427"/>
    </source>
</evidence>